<evidence type="ECO:0000256" key="12">
    <source>
        <dbReference type="ARBA" id="ARBA00023157"/>
    </source>
</evidence>
<keyword evidence="11" id="KW-0472">Membrane</keyword>
<evidence type="ECO:0000256" key="7">
    <source>
        <dbReference type="ARBA" id="ARBA00022729"/>
    </source>
</evidence>
<proteinExistence type="predicted"/>
<keyword evidence="12" id="KW-1015">Disulfide bond</keyword>
<dbReference type="GO" id="GO:0005923">
    <property type="term" value="C:bicellular tight junction"/>
    <property type="evidence" value="ECO:0007669"/>
    <property type="project" value="UniProtKB-SubCell"/>
</dbReference>
<dbReference type="GO" id="GO:0005886">
    <property type="term" value="C:plasma membrane"/>
    <property type="evidence" value="ECO:0007669"/>
    <property type="project" value="UniProtKB-SubCell"/>
</dbReference>
<keyword evidence="8" id="KW-0677">Repeat</keyword>
<dbReference type="PANTHER" id="PTHR45113">
    <property type="entry name" value="JUNCTIONAL ADHESION MOLECULE A"/>
    <property type="match status" value="1"/>
</dbReference>
<keyword evidence="16" id="KW-1185">Reference proteome</keyword>
<evidence type="ECO:0000256" key="14">
    <source>
        <dbReference type="ARBA" id="ARBA00023319"/>
    </source>
</evidence>
<dbReference type="AlphaFoldDB" id="A0A7L1W206"/>
<evidence type="ECO:0000256" key="5">
    <source>
        <dbReference type="ARBA" id="ARBA00022553"/>
    </source>
</evidence>
<keyword evidence="10" id="KW-1133">Transmembrane helix</keyword>
<dbReference type="SUPFAM" id="SSF48726">
    <property type="entry name" value="Immunoglobulin"/>
    <property type="match status" value="1"/>
</dbReference>
<evidence type="ECO:0000256" key="9">
    <source>
        <dbReference type="ARBA" id="ARBA00022949"/>
    </source>
</evidence>
<keyword evidence="4" id="KW-1003">Cell membrane</keyword>
<evidence type="ECO:0000256" key="8">
    <source>
        <dbReference type="ARBA" id="ARBA00022737"/>
    </source>
</evidence>
<evidence type="ECO:0000256" key="3">
    <source>
        <dbReference type="ARBA" id="ARBA00022427"/>
    </source>
</evidence>
<reference evidence="15 16" key="1">
    <citation type="submission" date="2019-09" db="EMBL/GenBank/DDBJ databases">
        <title>Bird 10,000 Genomes (B10K) Project - Family phase.</title>
        <authorList>
            <person name="Zhang G."/>
        </authorList>
    </citation>
    <scope>NUCLEOTIDE SEQUENCE [LARGE SCALE GENOMIC DNA]</scope>
    <source>
        <strain evidence="15">B10K-DU-002-20</strain>
        <tissue evidence="15">Muscle</tissue>
    </source>
</reference>
<dbReference type="InterPro" id="IPR036179">
    <property type="entry name" value="Ig-like_dom_sf"/>
</dbReference>
<dbReference type="GO" id="GO:0090557">
    <property type="term" value="P:establishment of endothelial intestinal barrier"/>
    <property type="evidence" value="ECO:0007669"/>
    <property type="project" value="TreeGrafter"/>
</dbReference>
<dbReference type="GO" id="GO:0007155">
    <property type="term" value="P:cell adhesion"/>
    <property type="evidence" value="ECO:0007669"/>
    <property type="project" value="InterPro"/>
</dbReference>
<keyword evidence="5" id="KW-0597">Phosphoprotein</keyword>
<dbReference type="GO" id="GO:0050892">
    <property type="term" value="P:intestinal absorption"/>
    <property type="evidence" value="ECO:0007669"/>
    <property type="project" value="TreeGrafter"/>
</dbReference>
<dbReference type="PANTHER" id="PTHR45113:SF1">
    <property type="entry name" value="JUNCTIONAL ADHESION MOLECULE A"/>
    <property type="match status" value="1"/>
</dbReference>
<keyword evidence="7" id="KW-0732">Signal</keyword>
<evidence type="ECO:0000256" key="1">
    <source>
        <dbReference type="ARBA" id="ARBA00004251"/>
    </source>
</evidence>
<keyword evidence="13" id="KW-0325">Glycoprotein</keyword>
<protein>
    <submittedName>
        <fullName evidence="15">JAM1 protein</fullName>
    </submittedName>
</protein>
<name>A0A7L1W206_9PASS</name>
<evidence type="ECO:0000313" key="16">
    <source>
        <dbReference type="Proteomes" id="UP000536092"/>
    </source>
</evidence>
<comment type="caution">
    <text evidence="15">The sequence shown here is derived from an EMBL/GenBank/DDBJ whole genome shotgun (WGS) entry which is preliminary data.</text>
</comment>
<keyword evidence="6" id="KW-0812">Transmembrane</keyword>
<evidence type="ECO:0000256" key="4">
    <source>
        <dbReference type="ARBA" id="ARBA00022475"/>
    </source>
</evidence>
<dbReference type="Gene3D" id="2.60.40.10">
    <property type="entry name" value="Immunoglobulins"/>
    <property type="match status" value="1"/>
</dbReference>
<dbReference type="InterPro" id="IPR013783">
    <property type="entry name" value="Ig-like_fold"/>
</dbReference>
<dbReference type="EMBL" id="VXBV01001604">
    <property type="protein sequence ID" value="NXO90967.1"/>
    <property type="molecule type" value="Genomic_DNA"/>
</dbReference>
<accession>A0A7L1W206</accession>
<sequence length="123" mass="13144">PYRSRVQFSRTSIRFQSVTREDSGRYICEVVGDGGAIARSEVNLIVQGEDTLSPSLSPSPVTIPVPIPVTCPHPCPHPCHLSPFLSPSLFLTLSRAISLSPISSPVPIPCPPSPSLVPCPHPL</sequence>
<dbReference type="GO" id="GO:0090559">
    <property type="term" value="P:regulation of membrane permeability"/>
    <property type="evidence" value="ECO:0007669"/>
    <property type="project" value="TreeGrafter"/>
</dbReference>
<evidence type="ECO:0000256" key="2">
    <source>
        <dbReference type="ARBA" id="ARBA00004435"/>
    </source>
</evidence>
<dbReference type="InterPro" id="IPR042456">
    <property type="entry name" value="F11R"/>
</dbReference>
<organism evidence="15 16">
    <name type="scientific">Certhia brachydactyla</name>
    <name type="common">short-toed tree-creeper</name>
    <dbReference type="NCBI Taxonomy" id="73330"/>
    <lineage>
        <taxon>Eukaryota</taxon>
        <taxon>Metazoa</taxon>
        <taxon>Chordata</taxon>
        <taxon>Craniata</taxon>
        <taxon>Vertebrata</taxon>
        <taxon>Euteleostomi</taxon>
        <taxon>Archelosauria</taxon>
        <taxon>Archosauria</taxon>
        <taxon>Dinosauria</taxon>
        <taxon>Saurischia</taxon>
        <taxon>Theropoda</taxon>
        <taxon>Coelurosauria</taxon>
        <taxon>Aves</taxon>
        <taxon>Neognathae</taxon>
        <taxon>Neoaves</taxon>
        <taxon>Telluraves</taxon>
        <taxon>Australaves</taxon>
        <taxon>Passeriformes</taxon>
        <taxon>Certhiidae</taxon>
        <taxon>Certhiinae</taxon>
        <taxon>Certhia</taxon>
    </lineage>
</organism>
<feature type="non-terminal residue" evidence="15">
    <location>
        <position position="123"/>
    </location>
</feature>
<evidence type="ECO:0000256" key="6">
    <source>
        <dbReference type="ARBA" id="ARBA00022692"/>
    </source>
</evidence>
<keyword evidence="9" id="KW-0965">Cell junction</keyword>
<evidence type="ECO:0000313" key="15">
    <source>
        <dbReference type="EMBL" id="NXO90967.1"/>
    </source>
</evidence>
<evidence type="ECO:0000256" key="11">
    <source>
        <dbReference type="ARBA" id="ARBA00023136"/>
    </source>
</evidence>
<evidence type="ECO:0000256" key="10">
    <source>
        <dbReference type="ARBA" id="ARBA00022989"/>
    </source>
</evidence>
<keyword evidence="14" id="KW-0393">Immunoglobulin domain</keyword>
<comment type="subcellular location">
    <subcellularLocation>
        <location evidence="2">Cell junction</location>
        <location evidence="2">Tight junction</location>
    </subcellularLocation>
    <subcellularLocation>
        <location evidence="1">Cell membrane</location>
        <topology evidence="1">Single-pass type I membrane protein</topology>
    </subcellularLocation>
</comment>
<evidence type="ECO:0000256" key="13">
    <source>
        <dbReference type="ARBA" id="ARBA00023180"/>
    </source>
</evidence>
<dbReference type="OrthoDB" id="10031887at2759"/>
<keyword evidence="3" id="KW-0796">Tight junction</keyword>
<gene>
    <name evidence="15" type="primary">F11r</name>
    <name evidence="15" type="ORF">CERBRA_R15789</name>
</gene>
<dbReference type="Proteomes" id="UP000536092">
    <property type="component" value="Unassembled WGS sequence"/>
</dbReference>
<feature type="non-terminal residue" evidence="15">
    <location>
        <position position="1"/>
    </location>
</feature>